<evidence type="ECO:0000256" key="16">
    <source>
        <dbReference type="SAM" id="Phobius"/>
    </source>
</evidence>
<evidence type="ECO:0000256" key="10">
    <source>
        <dbReference type="ARBA" id="ARBA00022777"/>
    </source>
</evidence>
<evidence type="ECO:0000256" key="5">
    <source>
        <dbReference type="ARBA" id="ARBA00017322"/>
    </source>
</evidence>
<feature type="signal peptide" evidence="17">
    <location>
        <begin position="1"/>
        <end position="23"/>
    </location>
</feature>
<dbReference type="Gene3D" id="2.130.10.10">
    <property type="entry name" value="YVTN repeat-like/Quinoprotein amine dehydrogenase"/>
    <property type="match status" value="1"/>
</dbReference>
<evidence type="ECO:0000313" key="20">
    <source>
        <dbReference type="Proteomes" id="UP000825051"/>
    </source>
</evidence>
<evidence type="ECO:0000313" key="19">
    <source>
        <dbReference type="EMBL" id="QYM78250.1"/>
    </source>
</evidence>
<dbReference type="GO" id="GO:0046983">
    <property type="term" value="F:protein dimerization activity"/>
    <property type="evidence" value="ECO:0007669"/>
    <property type="project" value="InterPro"/>
</dbReference>
<dbReference type="GO" id="GO:0005737">
    <property type="term" value="C:cytoplasm"/>
    <property type="evidence" value="ECO:0007669"/>
    <property type="project" value="UniProtKB-SubCell"/>
</dbReference>
<dbReference type="Gene3D" id="2.60.40.10">
    <property type="entry name" value="Immunoglobulins"/>
    <property type="match status" value="1"/>
</dbReference>
<proteinExistence type="predicted"/>
<accession>A0A8F9XGI2</accession>
<comment type="catalytic activity">
    <reaction evidence="1">
        <text>ATP + protein L-histidine = ADP + protein N-phospho-L-histidine.</text>
        <dbReference type="EC" id="2.7.13.3"/>
    </reaction>
</comment>
<comment type="subcellular location">
    <subcellularLocation>
        <location evidence="3">Cytoplasm</location>
    </subcellularLocation>
</comment>
<dbReference type="GO" id="GO:0046872">
    <property type="term" value="F:metal ion binding"/>
    <property type="evidence" value="ECO:0007669"/>
    <property type="project" value="UniProtKB-KW"/>
</dbReference>
<name>A0A8F9XGI2_9BACT</name>
<dbReference type="Pfam" id="PF02518">
    <property type="entry name" value="HATPase_c"/>
    <property type="match status" value="1"/>
</dbReference>
<dbReference type="SMART" id="SM00387">
    <property type="entry name" value="HATPase_c"/>
    <property type="match status" value="1"/>
</dbReference>
<dbReference type="InterPro" id="IPR003594">
    <property type="entry name" value="HATPase_dom"/>
</dbReference>
<keyword evidence="11" id="KW-0408">Iron</keyword>
<evidence type="ECO:0000259" key="18">
    <source>
        <dbReference type="PROSITE" id="PS50109"/>
    </source>
</evidence>
<dbReference type="CDD" id="cd16917">
    <property type="entry name" value="HATPase_UhpB-NarQ-NarX-like"/>
    <property type="match status" value="1"/>
</dbReference>
<keyword evidence="12" id="KW-0902">Two-component regulatory system</keyword>
<evidence type="ECO:0000256" key="12">
    <source>
        <dbReference type="ARBA" id="ARBA00023012"/>
    </source>
</evidence>
<keyword evidence="17" id="KW-0732">Signal</keyword>
<evidence type="ECO:0000256" key="8">
    <source>
        <dbReference type="ARBA" id="ARBA00022679"/>
    </source>
</evidence>
<dbReference type="PROSITE" id="PS50109">
    <property type="entry name" value="HIS_KIN"/>
    <property type="match status" value="1"/>
</dbReference>
<gene>
    <name evidence="19" type="ORF">K0B96_13195</name>
</gene>
<dbReference type="GO" id="GO:0051539">
    <property type="term" value="F:4 iron, 4 sulfur cluster binding"/>
    <property type="evidence" value="ECO:0007669"/>
    <property type="project" value="UniProtKB-KW"/>
</dbReference>
<dbReference type="Gene3D" id="3.30.565.10">
    <property type="entry name" value="Histidine kinase-like ATPase, C-terminal domain"/>
    <property type="match status" value="1"/>
</dbReference>
<keyword evidence="16" id="KW-1133">Transmembrane helix</keyword>
<dbReference type="EMBL" id="CP080507">
    <property type="protein sequence ID" value="QYM78250.1"/>
    <property type="molecule type" value="Genomic_DNA"/>
</dbReference>
<evidence type="ECO:0000256" key="2">
    <source>
        <dbReference type="ARBA" id="ARBA00001966"/>
    </source>
</evidence>
<protein>
    <recommendedName>
        <fullName evidence="5">Oxygen sensor histidine kinase NreB</fullName>
        <ecNumber evidence="4">2.7.13.3</ecNumber>
    </recommendedName>
    <alternativeName>
        <fullName evidence="15">Nitrogen regulation protein B</fullName>
    </alternativeName>
</protein>
<evidence type="ECO:0000256" key="6">
    <source>
        <dbReference type="ARBA" id="ARBA00022485"/>
    </source>
</evidence>
<keyword evidence="16" id="KW-0812">Transmembrane</keyword>
<keyword evidence="16" id="KW-0472">Membrane</keyword>
<keyword evidence="20" id="KW-1185">Reference proteome</keyword>
<dbReference type="PRINTS" id="PR00344">
    <property type="entry name" value="BCTRLSENSOR"/>
</dbReference>
<evidence type="ECO:0000256" key="7">
    <source>
        <dbReference type="ARBA" id="ARBA00022490"/>
    </source>
</evidence>
<reference evidence="19" key="1">
    <citation type="submission" date="2021-08" db="EMBL/GenBank/DDBJ databases">
        <title>Genome of a novel bacterium of the phylum Verrucomicrobia, Oleiharenicola sp. KSB-15.</title>
        <authorList>
            <person name="Chung J.-H."/>
            <person name="Ahn J.-H."/>
            <person name="Yoon Y."/>
            <person name="Kim D.-Y."/>
            <person name="An S.-H."/>
            <person name="Park I."/>
            <person name="Yeon J."/>
        </authorList>
    </citation>
    <scope>NUCLEOTIDE SEQUENCE</scope>
    <source>
        <strain evidence="19">KSB-15</strain>
    </source>
</reference>
<evidence type="ECO:0000256" key="15">
    <source>
        <dbReference type="ARBA" id="ARBA00030800"/>
    </source>
</evidence>
<feature type="domain" description="Histidine kinase" evidence="18">
    <location>
        <begin position="908"/>
        <end position="996"/>
    </location>
</feature>
<dbReference type="EC" id="2.7.13.3" evidence="4"/>
<feature type="transmembrane region" description="Helical" evidence="16">
    <location>
        <begin position="756"/>
        <end position="777"/>
    </location>
</feature>
<comment type="cofactor">
    <cofactor evidence="2">
        <name>[4Fe-4S] cluster</name>
        <dbReference type="ChEBI" id="CHEBI:49883"/>
    </cofactor>
</comment>
<dbReference type="AlphaFoldDB" id="A0A8F9XGI2"/>
<dbReference type="InterPro" id="IPR015943">
    <property type="entry name" value="WD40/YVTN_repeat-like_dom_sf"/>
</dbReference>
<dbReference type="GO" id="GO:0000155">
    <property type="term" value="F:phosphorelay sensor kinase activity"/>
    <property type="evidence" value="ECO:0007669"/>
    <property type="project" value="InterPro"/>
</dbReference>
<evidence type="ECO:0000256" key="13">
    <source>
        <dbReference type="ARBA" id="ARBA00023014"/>
    </source>
</evidence>
<comment type="function">
    <text evidence="14">Member of the two-component regulatory system NreB/NreC involved in the control of dissimilatory nitrate/nitrite reduction in response to oxygen. NreB functions as a direct oxygen sensor histidine kinase which is autophosphorylated, in the absence of oxygen, probably at the conserved histidine residue, and transfers its phosphate group probably to a conserved aspartate residue of NreC. NreB/NreC activates the expression of the nitrate (narGHJI) and nitrite (nir) reductase operons, as well as the putative nitrate transporter gene narT.</text>
</comment>
<keyword evidence="8" id="KW-0808">Transferase</keyword>
<dbReference type="GO" id="GO:0016020">
    <property type="term" value="C:membrane"/>
    <property type="evidence" value="ECO:0007669"/>
    <property type="project" value="InterPro"/>
</dbReference>
<organism evidence="19 20">
    <name type="scientific">Horticoccus luteus</name>
    <dbReference type="NCBI Taxonomy" id="2862869"/>
    <lineage>
        <taxon>Bacteria</taxon>
        <taxon>Pseudomonadati</taxon>
        <taxon>Verrucomicrobiota</taxon>
        <taxon>Opitutia</taxon>
        <taxon>Opitutales</taxon>
        <taxon>Opitutaceae</taxon>
        <taxon>Horticoccus</taxon>
    </lineage>
</organism>
<dbReference type="PANTHER" id="PTHR24421">
    <property type="entry name" value="NITRATE/NITRITE SENSOR PROTEIN NARX-RELATED"/>
    <property type="match status" value="1"/>
</dbReference>
<dbReference type="InterPro" id="IPR050482">
    <property type="entry name" value="Sensor_HK_TwoCompSys"/>
</dbReference>
<keyword evidence="6" id="KW-0004">4Fe-4S</keyword>
<dbReference type="Gene3D" id="1.20.5.1930">
    <property type="match status" value="1"/>
</dbReference>
<feature type="chain" id="PRO_5035002210" description="Oxygen sensor histidine kinase NreB" evidence="17">
    <location>
        <begin position="24"/>
        <end position="1000"/>
    </location>
</feature>
<sequence length="1000" mass="106713">MRFVSFVVSVCLAFLVTVDGVRAQSAAPAAREWGRPLVRTFTPRDYQADPLCQAVVQGADGILLIANNTDALAYDGDTWQPIALPSASTGIDQLVAAADGFVYAAGGSVLGYFRGAAGRKEYVSLLDRLPGAQERAAREFAIAAGRDALYCADETTLWAWRGGNFSRIGGAPLPRGAKLFAVDGTVYVGAEGAPLFVVAHDQLALFADAPRLRAHEPVFVEPGEHGGLRVLTEDGGFLDVTPSETVAHPIPADAQLAGKQVRHAQRLSDGSCVIAFSAASGNGGLHLAADGRALGPIDETIGLPNRALRDFGVDREGGLWIGLESGLARVAWPGAVTAFDSVNGLHGFVTTIARQDNVLYAATIEGLFRLLPGDAAGHPARFERIASGPVYALLPDPAGLLVRTGSTLSRVTAHGLERLLPLPAGIGDIVRSHHDPRRLWLNTMHGLHAVYLTAEGWREEGQVPGFSGHVAGAIELDDGSLWLSSYDQGLLHLRFPDADHPFAAAPVIDAFARGHGLPPGFAHCAVYPWEGAPVFFFDVASRPYRFDAARQQFSPLVGTAALAARPPADCWSSGPAGDDLWFTNNDPRPSRRAIYRLAGGRGAPETLPHGIAETAGKIWHMIAEPGADGPVLWICSVNGLLRVELNHAFAPPTPLVTLLRSDIVQDGTRLPAHNTVPAFAFAAPRLSAGAHVEYQSRLVGLDDAWSPWSAVRLRSFARIPPGDYRFEVRARDADHTVSAPVALAFTLWPRWWQTPWAYTLFTVAAIAAIAAATRWIAVRTLRRRVALLEAQSAVERERLRLARDLHDDIGSGLGRVILFAGEAERAQNDPALLSAALGRMRHTAQELVHHAREIVWAVSPQHDSVASLAERVGDYAMETLSAAGMRCETDIPLDLPAAPLRSDARHSLFLAVKEALHNCIKYSGATKVLVRARVHDGWFTLTIADDGCGFAPGECRGTGHGLLNLASRAEALGGTANITSAPGAGTTVTLSIPLRPPPSS</sequence>
<dbReference type="InterPro" id="IPR011041">
    <property type="entry name" value="Quinoprot_gluc/sorb_DH_b-prop"/>
</dbReference>
<dbReference type="SUPFAM" id="SSF50952">
    <property type="entry name" value="Soluble quinoprotein glucose dehydrogenase"/>
    <property type="match status" value="1"/>
</dbReference>
<evidence type="ECO:0000256" key="4">
    <source>
        <dbReference type="ARBA" id="ARBA00012438"/>
    </source>
</evidence>
<keyword evidence="7" id="KW-0963">Cytoplasm</keyword>
<dbReference type="SUPFAM" id="SSF55874">
    <property type="entry name" value="ATPase domain of HSP90 chaperone/DNA topoisomerase II/histidine kinase"/>
    <property type="match status" value="1"/>
</dbReference>
<dbReference type="InterPro" id="IPR005467">
    <property type="entry name" value="His_kinase_dom"/>
</dbReference>
<evidence type="ECO:0000256" key="9">
    <source>
        <dbReference type="ARBA" id="ARBA00022723"/>
    </source>
</evidence>
<evidence type="ECO:0000256" key="1">
    <source>
        <dbReference type="ARBA" id="ARBA00000085"/>
    </source>
</evidence>
<keyword evidence="13" id="KW-0411">Iron-sulfur</keyword>
<evidence type="ECO:0000256" key="17">
    <source>
        <dbReference type="SAM" id="SignalP"/>
    </source>
</evidence>
<dbReference type="Pfam" id="PF07730">
    <property type="entry name" value="HisKA_3"/>
    <property type="match status" value="1"/>
</dbReference>
<evidence type="ECO:0000256" key="11">
    <source>
        <dbReference type="ARBA" id="ARBA00023004"/>
    </source>
</evidence>
<dbReference type="InterPro" id="IPR004358">
    <property type="entry name" value="Sig_transdc_His_kin-like_C"/>
</dbReference>
<keyword evidence="10" id="KW-0418">Kinase</keyword>
<dbReference type="InterPro" id="IPR013783">
    <property type="entry name" value="Ig-like_fold"/>
</dbReference>
<dbReference type="KEGG" id="ole:K0B96_13195"/>
<dbReference type="RefSeq" id="WP_220161354.1">
    <property type="nucleotide sequence ID" value="NZ_CP080507.1"/>
</dbReference>
<evidence type="ECO:0000256" key="3">
    <source>
        <dbReference type="ARBA" id="ARBA00004496"/>
    </source>
</evidence>
<evidence type="ECO:0000256" key="14">
    <source>
        <dbReference type="ARBA" id="ARBA00024827"/>
    </source>
</evidence>
<keyword evidence="9" id="KW-0479">Metal-binding</keyword>
<dbReference type="Proteomes" id="UP000825051">
    <property type="component" value="Chromosome"/>
</dbReference>
<dbReference type="InterPro" id="IPR011712">
    <property type="entry name" value="Sig_transdc_His_kin_sub3_dim/P"/>
</dbReference>
<dbReference type="InterPro" id="IPR036890">
    <property type="entry name" value="HATPase_C_sf"/>
</dbReference>